<dbReference type="InterPro" id="IPR029058">
    <property type="entry name" value="AB_hydrolase_fold"/>
</dbReference>
<organism evidence="4 5">
    <name type="scientific">Gluconacetobacter sacchari DSM 12717</name>
    <dbReference type="NCBI Taxonomy" id="1307940"/>
    <lineage>
        <taxon>Bacteria</taxon>
        <taxon>Pseudomonadati</taxon>
        <taxon>Pseudomonadota</taxon>
        <taxon>Alphaproteobacteria</taxon>
        <taxon>Acetobacterales</taxon>
        <taxon>Acetobacteraceae</taxon>
        <taxon>Gluconacetobacter</taxon>
    </lineage>
</organism>
<name>A0ABQ0P3T7_9PROT</name>
<sequence>MMVADRTKRGMRRLSLALGAAVAVAGLAVAPAMAQTGPWGQPSDAGYKAGDATYQNYRFRDGEVLPSLHVHYLTLGTPHRDAGGQIDNAVLVLHWTGADSAAVTTRAYTQSLYADGRPLDAKRYFLIFPDAIGCGHTSKPSDGLRGKFPNYGYGDMVDIQHKLVAETLGIRHLHAVFGMSMGGMNAWQWAEAYPDAMDGIMPVVSLPIKVSGRNAIWRHLVINLIRNDPAWKDGDYTSPPPGFAAGYSILRMMIDGVSHLQQVAPDGERTDAWLNDMNQQSRAADPNDVLYSIKSSADYDPEPGLSRIRTKVFALNFDDDEFNPDQLGILERLTPTVPGARYVVQKGTAQSFGHLTMAHPELWSEHVGTFMRELDGGEGSAASPRK</sequence>
<dbReference type="GO" id="GO:0016787">
    <property type="term" value="F:hydrolase activity"/>
    <property type="evidence" value="ECO:0007669"/>
    <property type="project" value="UniProtKB-KW"/>
</dbReference>
<evidence type="ECO:0000256" key="1">
    <source>
        <dbReference type="ARBA" id="ARBA00022679"/>
    </source>
</evidence>
<feature type="signal peptide" evidence="2">
    <location>
        <begin position="1"/>
        <end position="34"/>
    </location>
</feature>
<dbReference type="Gene3D" id="3.40.50.1820">
    <property type="entry name" value="alpha/beta hydrolase"/>
    <property type="match status" value="1"/>
</dbReference>
<dbReference type="Proteomes" id="UP001060895">
    <property type="component" value="Unassembled WGS sequence"/>
</dbReference>
<dbReference type="InterPro" id="IPR000073">
    <property type="entry name" value="AB_hydrolase_1"/>
</dbReference>
<dbReference type="RefSeq" id="WP_220795118.1">
    <property type="nucleotide sequence ID" value="NZ_BAQP01000029.1"/>
</dbReference>
<dbReference type="PANTHER" id="PTHR32268:SF11">
    <property type="entry name" value="HOMOSERINE O-ACETYLTRANSFERASE"/>
    <property type="match status" value="1"/>
</dbReference>
<keyword evidence="5" id="KW-1185">Reference proteome</keyword>
<dbReference type="PANTHER" id="PTHR32268">
    <property type="entry name" value="HOMOSERINE O-ACETYLTRANSFERASE"/>
    <property type="match status" value="1"/>
</dbReference>
<feature type="chain" id="PRO_5046023316" evidence="2">
    <location>
        <begin position="35"/>
        <end position="386"/>
    </location>
</feature>
<dbReference type="SUPFAM" id="SSF53474">
    <property type="entry name" value="alpha/beta-Hydrolases"/>
    <property type="match status" value="1"/>
</dbReference>
<gene>
    <name evidence="4" type="ORF">AA12717_0689</name>
</gene>
<evidence type="ECO:0000313" key="5">
    <source>
        <dbReference type="Proteomes" id="UP001060895"/>
    </source>
</evidence>
<keyword evidence="1" id="KW-0808">Transferase</keyword>
<keyword evidence="4" id="KW-0378">Hydrolase</keyword>
<dbReference type="InterPro" id="IPR008220">
    <property type="entry name" value="HAT_MetX-like"/>
</dbReference>
<keyword evidence="2" id="KW-0732">Signal</keyword>
<evidence type="ECO:0000259" key="3">
    <source>
        <dbReference type="Pfam" id="PF00561"/>
    </source>
</evidence>
<protein>
    <submittedName>
        <fullName evidence="4">Alpha/beta hydrolase</fullName>
    </submittedName>
</protein>
<reference evidence="4" key="1">
    <citation type="submission" date="2013-04" db="EMBL/GenBank/DDBJ databases">
        <title>The genome sequencing project of 58 acetic acid bacteria.</title>
        <authorList>
            <person name="Okamoto-Kainuma A."/>
            <person name="Ishikawa M."/>
            <person name="Umino S."/>
            <person name="Koizumi Y."/>
            <person name="Shiwa Y."/>
            <person name="Yoshikawa H."/>
            <person name="Matsutani M."/>
            <person name="Matsushita K."/>
        </authorList>
    </citation>
    <scope>NUCLEOTIDE SEQUENCE</scope>
    <source>
        <strain evidence="4">DSM 12717</strain>
    </source>
</reference>
<dbReference type="NCBIfam" id="NF005071">
    <property type="entry name" value="PRK06489.1"/>
    <property type="match status" value="1"/>
</dbReference>
<evidence type="ECO:0000256" key="2">
    <source>
        <dbReference type="SAM" id="SignalP"/>
    </source>
</evidence>
<dbReference type="Pfam" id="PF00561">
    <property type="entry name" value="Abhydrolase_1"/>
    <property type="match status" value="1"/>
</dbReference>
<proteinExistence type="predicted"/>
<accession>A0ABQ0P3T7</accession>
<evidence type="ECO:0000313" key="4">
    <source>
        <dbReference type="EMBL" id="GBQ20841.1"/>
    </source>
</evidence>
<dbReference type="EMBL" id="BAQP01000029">
    <property type="protein sequence ID" value="GBQ20841.1"/>
    <property type="molecule type" value="Genomic_DNA"/>
</dbReference>
<feature type="domain" description="AB hydrolase-1" evidence="3">
    <location>
        <begin position="118"/>
        <end position="327"/>
    </location>
</feature>
<comment type="caution">
    <text evidence="4">The sequence shown here is derived from an EMBL/GenBank/DDBJ whole genome shotgun (WGS) entry which is preliminary data.</text>
</comment>